<dbReference type="EMBL" id="LSCV01000005">
    <property type="protein sequence ID" value="KXB42267.1"/>
    <property type="molecule type" value="Genomic_DNA"/>
</dbReference>
<evidence type="ECO:0000259" key="1">
    <source>
        <dbReference type="Pfam" id="PF02384"/>
    </source>
</evidence>
<dbReference type="Pfam" id="PF02384">
    <property type="entry name" value="N6_Mtase"/>
    <property type="match status" value="1"/>
</dbReference>
<comment type="caution">
    <text evidence="2">The sequence shown here is derived from an EMBL/GenBank/DDBJ whole genome shotgun (WGS) entry which is preliminary data.</text>
</comment>
<dbReference type="SUPFAM" id="SSF53335">
    <property type="entry name" value="S-adenosyl-L-methionine-dependent methyltransferases"/>
    <property type="match status" value="1"/>
</dbReference>
<dbReference type="Gene3D" id="3.40.50.150">
    <property type="entry name" value="Vaccinia Virus protein VP39"/>
    <property type="match status" value="1"/>
</dbReference>
<protein>
    <recommendedName>
        <fullName evidence="1">DNA methylase adenine-specific domain-containing protein</fullName>
    </recommendedName>
</protein>
<keyword evidence="3" id="KW-1185">Reference proteome</keyword>
<organism evidence="2 3">
    <name type="scientific">Amygdalobacter nucleatus</name>
    <dbReference type="NCBI Taxonomy" id="3029274"/>
    <lineage>
        <taxon>Bacteria</taxon>
        <taxon>Bacillati</taxon>
        <taxon>Bacillota</taxon>
        <taxon>Clostridia</taxon>
        <taxon>Eubacteriales</taxon>
        <taxon>Oscillospiraceae</taxon>
        <taxon>Amygdalobacter</taxon>
    </lineage>
</organism>
<evidence type="ECO:0000313" key="2">
    <source>
        <dbReference type="EMBL" id="KXB42267.1"/>
    </source>
</evidence>
<reference evidence="3" key="1">
    <citation type="submission" date="2016-01" db="EMBL/GenBank/DDBJ databases">
        <authorList>
            <person name="Mitreva M."/>
            <person name="Pepin K.H."/>
            <person name="Mihindukulasuriya K.A."/>
            <person name="Fulton R."/>
            <person name="Fronick C."/>
            <person name="O'Laughlin M."/>
            <person name="Miner T."/>
            <person name="Herter B."/>
            <person name="Rosa B.A."/>
            <person name="Cordes M."/>
            <person name="Tomlinson C."/>
            <person name="Wollam A."/>
            <person name="Palsikar V.B."/>
            <person name="Mardis E.R."/>
            <person name="Wilson R.K."/>
        </authorList>
    </citation>
    <scope>NUCLEOTIDE SEQUENCE [LARGE SCALE GENOMIC DNA]</scope>
    <source>
        <strain evidence="3">KA00274</strain>
    </source>
</reference>
<sequence>MRSKIEANEYKDYILGFIYEHLISNFAANAGKKAGEFYTPHEVSMLMSEIVSWHLPGRKNITIYNKIIYNYPLERFRASGYTKDFQNFATDTNLRGRTLIALILSEYRRYLFADLKLNIKPVIMLKSQKIKESEAFHDEFFKKLEELTSYKIKALQNANIPLLSKAIAYFGKKMTLLKTWSIVLRTLFLKVTPSS</sequence>
<name>A0A133YGH4_9FIRM</name>
<dbReference type="STRING" id="1497955.HMPREF1872_00441"/>
<dbReference type="InterPro" id="IPR003356">
    <property type="entry name" value="DNA_methylase_A-5"/>
</dbReference>
<gene>
    <name evidence="2" type="ORF">HMPREF1872_00441</name>
</gene>
<dbReference type="InterPro" id="IPR029063">
    <property type="entry name" value="SAM-dependent_MTases_sf"/>
</dbReference>
<feature type="domain" description="DNA methylase adenine-specific" evidence="1">
    <location>
        <begin position="14"/>
        <end position="52"/>
    </location>
</feature>
<dbReference type="AlphaFoldDB" id="A0A133YGH4"/>
<dbReference type="PATRIC" id="fig|1497955.3.peg.424"/>
<dbReference type="GO" id="GO:0003677">
    <property type="term" value="F:DNA binding"/>
    <property type="evidence" value="ECO:0007669"/>
    <property type="project" value="InterPro"/>
</dbReference>
<dbReference type="Proteomes" id="UP000070080">
    <property type="component" value="Unassembled WGS sequence"/>
</dbReference>
<evidence type="ECO:0000313" key="3">
    <source>
        <dbReference type="Proteomes" id="UP000070080"/>
    </source>
</evidence>
<dbReference type="GO" id="GO:0008170">
    <property type="term" value="F:N-methyltransferase activity"/>
    <property type="evidence" value="ECO:0007669"/>
    <property type="project" value="InterPro"/>
</dbReference>
<proteinExistence type="predicted"/>
<accession>A0A133YGH4</accession>